<dbReference type="PANTHER" id="PTHR36381:SF1">
    <property type="entry name" value="ETHYLENE-REGULATED TRANSCRIPT 2 (ERT2)"/>
    <property type="match status" value="1"/>
</dbReference>
<feature type="transmembrane region" description="Helical" evidence="2">
    <location>
        <begin position="48"/>
        <end position="64"/>
    </location>
</feature>
<protein>
    <recommendedName>
        <fullName evidence="5">Transmembrane protein</fullName>
    </recommendedName>
</protein>
<accession>A0AAF0WFJ8</accession>
<dbReference type="Proteomes" id="UP000077755">
    <property type="component" value="Chromosome 2"/>
</dbReference>
<keyword evidence="2" id="KW-0812">Transmembrane</keyword>
<proteinExistence type="predicted"/>
<feature type="compositionally biased region" description="Polar residues" evidence="1">
    <location>
        <begin position="18"/>
        <end position="38"/>
    </location>
</feature>
<evidence type="ECO:0000256" key="2">
    <source>
        <dbReference type="SAM" id="Phobius"/>
    </source>
</evidence>
<feature type="transmembrane region" description="Helical" evidence="2">
    <location>
        <begin position="261"/>
        <end position="277"/>
    </location>
</feature>
<keyword evidence="2" id="KW-0472">Membrane</keyword>
<evidence type="ECO:0008006" key="5">
    <source>
        <dbReference type="Google" id="ProtNLM"/>
    </source>
</evidence>
<dbReference type="PANTHER" id="PTHR36381">
    <property type="entry name" value="ETHYLENE-REGULATED TRANSCRIPT 2 (ERT2)"/>
    <property type="match status" value="1"/>
</dbReference>
<evidence type="ECO:0000313" key="3">
    <source>
        <dbReference type="EMBL" id="WOG87130.1"/>
    </source>
</evidence>
<feature type="compositionally biased region" description="Basic residues" evidence="1">
    <location>
        <begin position="1"/>
        <end position="12"/>
    </location>
</feature>
<feature type="region of interest" description="Disordered" evidence="1">
    <location>
        <begin position="1"/>
        <end position="38"/>
    </location>
</feature>
<keyword evidence="2" id="KW-1133">Transmembrane helix</keyword>
<sequence>MKKPMLKKRLKRHDSTVAPPTNSLHISNTPDSPSMKLENTQTRGKEKLFVTVLKIFFLVVVALVNDRTVVSVSMSAFSLFFLEHVVNYFYRLFKYLFVSQTMKKTASFSSNEGDTSASDSVVSDCSSLNLSSEEMQDVQAAFNSDFDHDSSQSILENDESCNGEGPSTKHRANRKEKVKEKIKKLVPKKLRRSMKKRSGSKPEDPGPEEEFNFDLKENKTEHDDVKEDISVAATDSYQSMISDSEESVVEAEPQRATDRRTLVLEYWLVSFIVLAGLVEGQSLAIVLTVAWCLIVKLVGRMRMKKWKAF</sequence>
<reference evidence="3" key="2">
    <citation type="submission" date="2022-03" db="EMBL/GenBank/DDBJ databases">
        <title>Draft title - Genomic analysis of global carrot germplasm unveils the trajectory of domestication and the origin of high carotenoid orange carrot.</title>
        <authorList>
            <person name="Iorizzo M."/>
            <person name="Ellison S."/>
            <person name="Senalik D."/>
            <person name="Macko-Podgorni A."/>
            <person name="Grzebelus D."/>
            <person name="Bostan H."/>
            <person name="Rolling W."/>
            <person name="Curaba J."/>
            <person name="Simon P."/>
        </authorList>
    </citation>
    <scope>NUCLEOTIDE SEQUENCE</scope>
    <source>
        <tissue evidence="3">Leaf</tissue>
    </source>
</reference>
<name>A0AAF0WFJ8_DAUCS</name>
<evidence type="ECO:0000256" key="1">
    <source>
        <dbReference type="SAM" id="MobiDB-lite"/>
    </source>
</evidence>
<reference evidence="3" key="1">
    <citation type="journal article" date="2016" name="Nat. Genet.">
        <title>A high-quality carrot genome assembly provides new insights into carotenoid accumulation and asterid genome evolution.</title>
        <authorList>
            <person name="Iorizzo M."/>
            <person name="Ellison S."/>
            <person name="Senalik D."/>
            <person name="Zeng P."/>
            <person name="Satapoomin P."/>
            <person name="Huang J."/>
            <person name="Bowman M."/>
            <person name="Iovene M."/>
            <person name="Sanseverino W."/>
            <person name="Cavagnaro P."/>
            <person name="Yildiz M."/>
            <person name="Macko-Podgorni A."/>
            <person name="Moranska E."/>
            <person name="Grzebelus E."/>
            <person name="Grzebelus D."/>
            <person name="Ashrafi H."/>
            <person name="Zheng Z."/>
            <person name="Cheng S."/>
            <person name="Spooner D."/>
            <person name="Van Deynze A."/>
            <person name="Simon P."/>
        </authorList>
    </citation>
    <scope>NUCLEOTIDE SEQUENCE</scope>
    <source>
        <tissue evidence="3">Leaf</tissue>
    </source>
</reference>
<evidence type="ECO:0000313" key="4">
    <source>
        <dbReference type="Proteomes" id="UP000077755"/>
    </source>
</evidence>
<dbReference type="AlphaFoldDB" id="A0AAF0WFJ8"/>
<organism evidence="3 4">
    <name type="scientific">Daucus carota subsp. sativus</name>
    <name type="common">Carrot</name>
    <dbReference type="NCBI Taxonomy" id="79200"/>
    <lineage>
        <taxon>Eukaryota</taxon>
        <taxon>Viridiplantae</taxon>
        <taxon>Streptophyta</taxon>
        <taxon>Embryophyta</taxon>
        <taxon>Tracheophyta</taxon>
        <taxon>Spermatophyta</taxon>
        <taxon>Magnoliopsida</taxon>
        <taxon>eudicotyledons</taxon>
        <taxon>Gunneridae</taxon>
        <taxon>Pentapetalae</taxon>
        <taxon>asterids</taxon>
        <taxon>campanulids</taxon>
        <taxon>Apiales</taxon>
        <taxon>Apiaceae</taxon>
        <taxon>Apioideae</taxon>
        <taxon>Scandiceae</taxon>
        <taxon>Daucinae</taxon>
        <taxon>Daucus</taxon>
        <taxon>Daucus sect. Daucus</taxon>
    </lineage>
</organism>
<keyword evidence="4" id="KW-1185">Reference proteome</keyword>
<dbReference type="EMBL" id="CP093344">
    <property type="protein sequence ID" value="WOG87130.1"/>
    <property type="molecule type" value="Genomic_DNA"/>
</dbReference>
<feature type="region of interest" description="Disordered" evidence="1">
    <location>
        <begin position="148"/>
        <end position="218"/>
    </location>
</feature>
<feature type="transmembrane region" description="Helical" evidence="2">
    <location>
        <begin position="70"/>
        <end position="90"/>
    </location>
</feature>
<feature type="compositionally biased region" description="Basic residues" evidence="1">
    <location>
        <begin position="168"/>
        <end position="199"/>
    </location>
</feature>
<gene>
    <name evidence="3" type="ORF">DCAR_0206353</name>
</gene>
<feature type="transmembrane region" description="Helical" evidence="2">
    <location>
        <begin position="283"/>
        <end position="299"/>
    </location>
</feature>